<accession>A0A6L2LKK9</accession>
<feature type="compositionally biased region" description="Low complexity" evidence="1">
    <location>
        <begin position="32"/>
        <end position="53"/>
    </location>
</feature>
<proteinExistence type="predicted"/>
<evidence type="ECO:0008006" key="3">
    <source>
        <dbReference type="Google" id="ProtNLM"/>
    </source>
</evidence>
<gene>
    <name evidence="2" type="ORF">Tci_033060</name>
</gene>
<protein>
    <recommendedName>
        <fullName evidence="3">Reverse transcriptase domain-containing protein</fullName>
    </recommendedName>
</protein>
<reference evidence="2" key="1">
    <citation type="journal article" date="2019" name="Sci. Rep.">
        <title>Draft genome of Tanacetum cinerariifolium, the natural source of mosquito coil.</title>
        <authorList>
            <person name="Yamashiro T."/>
            <person name="Shiraishi A."/>
            <person name="Satake H."/>
            <person name="Nakayama K."/>
        </authorList>
    </citation>
    <scope>NUCLEOTIDE SEQUENCE</scope>
</reference>
<organism evidence="2">
    <name type="scientific">Tanacetum cinerariifolium</name>
    <name type="common">Dalmatian daisy</name>
    <name type="synonym">Chrysanthemum cinerariifolium</name>
    <dbReference type="NCBI Taxonomy" id="118510"/>
    <lineage>
        <taxon>Eukaryota</taxon>
        <taxon>Viridiplantae</taxon>
        <taxon>Streptophyta</taxon>
        <taxon>Embryophyta</taxon>
        <taxon>Tracheophyta</taxon>
        <taxon>Spermatophyta</taxon>
        <taxon>Magnoliopsida</taxon>
        <taxon>eudicotyledons</taxon>
        <taxon>Gunneridae</taxon>
        <taxon>Pentapetalae</taxon>
        <taxon>asterids</taxon>
        <taxon>campanulids</taxon>
        <taxon>Asterales</taxon>
        <taxon>Asteraceae</taxon>
        <taxon>Asteroideae</taxon>
        <taxon>Anthemideae</taxon>
        <taxon>Anthemidinae</taxon>
        <taxon>Tanacetum</taxon>
    </lineage>
</organism>
<comment type="caution">
    <text evidence="2">The sequence shown here is derived from an EMBL/GenBank/DDBJ whole genome shotgun (WGS) entry which is preliminary data.</text>
</comment>
<feature type="region of interest" description="Disordered" evidence="1">
    <location>
        <begin position="1"/>
        <end position="56"/>
    </location>
</feature>
<dbReference type="EMBL" id="BKCJ010004446">
    <property type="protein sequence ID" value="GEU61082.1"/>
    <property type="molecule type" value="Genomic_DNA"/>
</dbReference>
<feature type="compositionally biased region" description="Polar residues" evidence="1">
    <location>
        <begin position="12"/>
        <end position="31"/>
    </location>
</feature>
<name>A0A6L2LKK9_TANCI</name>
<sequence>MSYAPKPRISKLPQTQQELIPSPSQVESTLLPSPNQSPIAQPSSPPLQQSSQPKDISHSAMALLNQLLETCATLTKKVNTLEQDKIAQAIEITNLKKVGTAQIVESSTDTVMDDQEDGRLPKSQAYVYHLDLEHAQKVLSMQETNEVEHAKVEEVIEVVTAAKLIMEVVTTVAATTIVATTITIAPMPKASALRRRRGKGILVEKPKPLKRQAQIEQDEAYARELEAELNANINWNDVIEQVKIKERQDNTVMRYQYLKRKPITEEQARKSMMVYLKNMAGFKMDFFKGMTYTKIRPIFKKHFNSIWAFLEKGEKEIEEEESKESKRKSESSEQK</sequence>
<evidence type="ECO:0000313" key="2">
    <source>
        <dbReference type="EMBL" id="GEU61082.1"/>
    </source>
</evidence>
<evidence type="ECO:0000256" key="1">
    <source>
        <dbReference type="SAM" id="MobiDB-lite"/>
    </source>
</evidence>
<dbReference type="AlphaFoldDB" id="A0A6L2LKK9"/>